<dbReference type="RefSeq" id="WP_407339284.1">
    <property type="nucleotide sequence ID" value="NZ_CP136862.1"/>
</dbReference>
<feature type="domain" description="FecR protein" evidence="2">
    <location>
        <begin position="59"/>
        <end position="150"/>
    </location>
</feature>
<accession>A0ABZ0HT52</accession>
<name>A0ABZ0HT52_9HYPH</name>
<proteinExistence type="predicted"/>
<dbReference type="EMBL" id="CP136862">
    <property type="protein sequence ID" value="WOJ89838.1"/>
    <property type="molecule type" value="Genomic_DNA"/>
</dbReference>
<dbReference type="InterPro" id="IPR006860">
    <property type="entry name" value="FecR"/>
</dbReference>
<dbReference type="Proteomes" id="UP001626536">
    <property type="component" value="Chromosome"/>
</dbReference>
<gene>
    <name evidence="3" type="ORF">RZS28_00545</name>
</gene>
<reference evidence="3 4" key="1">
    <citation type="submission" date="2023-10" db="EMBL/GenBank/DDBJ databases">
        <title>Novel methanotroph of the genus Methylocapsa from a subarctic wetland.</title>
        <authorList>
            <person name="Belova S.E."/>
            <person name="Oshkin I.Y."/>
            <person name="Miroshnikov K."/>
            <person name="Dedysh S.N."/>
        </authorList>
    </citation>
    <scope>NUCLEOTIDE SEQUENCE [LARGE SCALE GENOMIC DNA]</scope>
    <source>
        <strain evidence="3 4">RX1</strain>
    </source>
</reference>
<protein>
    <submittedName>
        <fullName evidence="3">FecR domain-containing protein</fullName>
    </submittedName>
</protein>
<evidence type="ECO:0000259" key="2">
    <source>
        <dbReference type="Pfam" id="PF04773"/>
    </source>
</evidence>
<keyword evidence="4" id="KW-1185">Reference proteome</keyword>
<dbReference type="Pfam" id="PF04773">
    <property type="entry name" value="FecR"/>
    <property type="match status" value="1"/>
</dbReference>
<feature type="chain" id="PRO_5045151903" evidence="1">
    <location>
        <begin position="24"/>
        <end position="279"/>
    </location>
</feature>
<evidence type="ECO:0000313" key="4">
    <source>
        <dbReference type="Proteomes" id="UP001626536"/>
    </source>
</evidence>
<feature type="signal peptide" evidence="1">
    <location>
        <begin position="1"/>
        <end position="23"/>
    </location>
</feature>
<sequence>MSPSIAMSLAALLAALAATPAVAQEVGSAAAVNPLSESTPPGRETRALQIGARIVHNEKIQTTASGTAQLLFIDKTTLNIGPNSNLVIDSFVFDPAAGAGEMVTSLTKGALRFVGGQLSHQGAATVNTPVATIGIRGGTATISHGKDGTRAINHFGQLSITNACGTVVIRRTGFAVTVPDRNSCISEPQRASQAEIDQYLALLTSKPGQTGGATSIPTDVLVGQFGIGQLYGFYGPDSPPVQQQTTNVETNVFDIIVQAIQKGGAQVQSAPQQRPNTGG</sequence>
<evidence type="ECO:0000256" key="1">
    <source>
        <dbReference type="SAM" id="SignalP"/>
    </source>
</evidence>
<evidence type="ECO:0000313" key="3">
    <source>
        <dbReference type="EMBL" id="WOJ89838.1"/>
    </source>
</evidence>
<organism evidence="3 4">
    <name type="scientific">Methylocapsa polymorpha</name>
    <dbReference type="NCBI Taxonomy" id="3080828"/>
    <lineage>
        <taxon>Bacteria</taxon>
        <taxon>Pseudomonadati</taxon>
        <taxon>Pseudomonadota</taxon>
        <taxon>Alphaproteobacteria</taxon>
        <taxon>Hyphomicrobiales</taxon>
        <taxon>Beijerinckiaceae</taxon>
        <taxon>Methylocapsa</taxon>
    </lineage>
</organism>
<keyword evidence="1" id="KW-0732">Signal</keyword>